<evidence type="ECO:0000313" key="1">
    <source>
        <dbReference type="EMBL" id="USW49234.1"/>
    </source>
</evidence>
<organism evidence="1 2">
    <name type="scientific">Septoria linicola</name>
    <dbReference type="NCBI Taxonomy" id="215465"/>
    <lineage>
        <taxon>Eukaryota</taxon>
        <taxon>Fungi</taxon>
        <taxon>Dikarya</taxon>
        <taxon>Ascomycota</taxon>
        <taxon>Pezizomycotina</taxon>
        <taxon>Dothideomycetes</taxon>
        <taxon>Dothideomycetidae</taxon>
        <taxon>Mycosphaerellales</taxon>
        <taxon>Mycosphaerellaceae</taxon>
        <taxon>Septoria</taxon>
    </lineage>
</organism>
<accession>A0A9Q9AGZ7</accession>
<evidence type="ECO:0008006" key="3">
    <source>
        <dbReference type="Google" id="ProtNLM"/>
    </source>
</evidence>
<gene>
    <name evidence="1" type="ORF">Slin15195_G025530</name>
</gene>
<evidence type="ECO:0000313" key="2">
    <source>
        <dbReference type="Proteomes" id="UP001056384"/>
    </source>
</evidence>
<dbReference type="EMBL" id="CP099419">
    <property type="protein sequence ID" value="USW49234.1"/>
    <property type="molecule type" value="Genomic_DNA"/>
</dbReference>
<reference evidence="1" key="1">
    <citation type="submission" date="2022-06" db="EMBL/GenBank/DDBJ databases">
        <title>Complete genome sequences of two strains of the flax pathogen Septoria linicola.</title>
        <authorList>
            <person name="Lapalu N."/>
            <person name="Simon A."/>
            <person name="Demenou B."/>
            <person name="Paumier D."/>
            <person name="Guillot M.-P."/>
            <person name="Gout L."/>
            <person name="Valade R."/>
        </authorList>
    </citation>
    <scope>NUCLEOTIDE SEQUENCE</scope>
    <source>
        <strain evidence="1">SE15195</strain>
    </source>
</reference>
<sequence>MAERTREDSATVLPATHIDAREEDPEIISRRICNRFHLQVAVLNNRDYDYESEAGCEVLSYIAPSFQARFDNIAAIMDWHELVQMWRVWQQEDHDVHFEVVHCSCDVDQAKGEAALYAEITVTGTLGVMLGGLSEAQWKRLPDGRWVNEFYMGMRGITQNGGFV</sequence>
<dbReference type="Proteomes" id="UP001056384">
    <property type="component" value="Chromosome 2"/>
</dbReference>
<protein>
    <recommendedName>
        <fullName evidence="3">SnoaL-like domain-containing protein</fullName>
    </recommendedName>
</protein>
<dbReference type="AlphaFoldDB" id="A0A9Q9AGZ7"/>
<keyword evidence="2" id="KW-1185">Reference proteome</keyword>
<name>A0A9Q9AGZ7_9PEZI</name>
<proteinExistence type="predicted"/>